<name>A0A9X3BSM5_9MYCO</name>
<evidence type="ECO:0000256" key="2">
    <source>
        <dbReference type="SAM" id="Phobius"/>
    </source>
</evidence>
<feature type="compositionally biased region" description="Pro residues" evidence="1">
    <location>
        <begin position="7"/>
        <end position="18"/>
    </location>
</feature>
<keyword evidence="4" id="KW-1185">Reference proteome</keyword>
<feature type="compositionally biased region" description="Polar residues" evidence="1">
    <location>
        <begin position="83"/>
        <end position="101"/>
    </location>
</feature>
<gene>
    <name evidence="3" type="ORF">H7K45_09490</name>
</gene>
<dbReference type="Proteomes" id="UP001141629">
    <property type="component" value="Unassembled WGS sequence"/>
</dbReference>
<keyword evidence="2" id="KW-0472">Membrane</keyword>
<accession>A0A9X3BSM5</accession>
<organism evidence="3 4">
    <name type="scientific">Mycobacterium yunnanensis</name>
    <dbReference type="NCBI Taxonomy" id="368477"/>
    <lineage>
        <taxon>Bacteria</taxon>
        <taxon>Bacillati</taxon>
        <taxon>Actinomycetota</taxon>
        <taxon>Actinomycetes</taxon>
        <taxon>Mycobacteriales</taxon>
        <taxon>Mycobacteriaceae</taxon>
        <taxon>Mycobacterium</taxon>
    </lineage>
</organism>
<feature type="region of interest" description="Disordered" evidence="1">
    <location>
        <begin position="1"/>
        <end position="47"/>
    </location>
</feature>
<keyword evidence="2" id="KW-1133">Transmembrane helix</keyword>
<feature type="compositionally biased region" description="Low complexity" evidence="1">
    <location>
        <begin position="19"/>
        <end position="28"/>
    </location>
</feature>
<proteinExistence type="predicted"/>
<sequence>MSMPPSGGWPPPQQPNPPFNQGQPYGQPGYPPQQPPPGWPQQTPPPKQNGSLKWLLIGVAVLLVIGITVGATLLFTRDGGAGSTSPTSNSTSDIASANDTGPVSVITTEPTCNAFVGINNSLADIQAKGWGAQRSTLGPRQSWTPDQLAQVELVTKATQNAADQMAPLARQTPNRVVARLYEQFISYGRAYADSINDYTPADNGLASANVNASSALVGICNAITYGSAARSVALDPVKPPSTDKPADISSPQRFITDKDAACTSFQQLSDQFDVEAAEWQRMDSSIPANQWTPEQRATQAAALPAMSNWADGMEKVGRESNNPTLEDFAATAAVYLRAYIAVGDNYTATDSWLSYVSLKLNQVVLGACRAVSG</sequence>
<evidence type="ECO:0000256" key="1">
    <source>
        <dbReference type="SAM" id="MobiDB-lite"/>
    </source>
</evidence>
<keyword evidence="2" id="KW-0812">Transmembrane</keyword>
<feature type="transmembrane region" description="Helical" evidence="2">
    <location>
        <begin position="54"/>
        <end position="75"/>
    </location>
</feature>
<feature type="region of interest" description="Disordered" evidence="1">
    <location>
        <begin position="79"/>
        <end position="101"/>
    </location>
</feature>
<reference evidence="3" key="1">
    <citation type="submission" date="2020-07" db="EMBL/GenBank/DDBJ databases">
        <authorList>
            <person name="Pettersson B.M.F."/>
            <person name="Behra P.R.K."/>
            <person name="Ramesh M."/>
            <person name="Das S."/>
            <person name="Dasgupta S."/>
            <person name="Kirsebom L.A."/>
        </authorList>
    </citation>
    <scope>NUCLEOTIDE SEQUENCE</scope>
    <source>
        <strain evidence="3">DSM 44838</strain>
    </source>
</reference>
<dbReference type="EMBL" id="JACKVK010000005">
    <property type="protein sequence ID" value="MCV7420769.1"/>
    <property type="molecule type" value="Genomic_DNA"/>
</dbReference>
<evidence type="ECO:0000313" key="4">
    <source>
        <dbReference type="Proteomes" id="UP001141629"/>
    </source>
</evidence>
<evidence type="ECO:0000313" key="3">
    <source>
        <dbReference type="EMBL" id="MCV7420769.1"/>
    </source>
</evidence>
<feature type="compositionally biased region" description="Pro residues" evidence="1">
    <location>
        <begin position="29"/>
        <end position="47"/>
    </location>
</feature>
<dbReference type="RefSeq" id="WP_263995541.1">
    <property type="nucleotide sequence ID" value="NZ_JACKVK010000005.1"/>
</dbReference>
<protein>
    <submittedName>
        <fullName evidence="3">Uncharacterized protein</fullName>
    </submittedName>
</protein>
<comment type="caution">
    <text evidence="3">The sequence shown here is derived from an EMBL/GenBank/DDBJ whole genome shotgun (WGS) entry which is preliminary data.</text>
</comment>
<dbReference type="AlphaFoldDB" id="A0A9X3BSM5"/>
<reference evidence="3" key="2">
    <citation type="journal article" date="2022" name="BMC Genomics">
        <title>Comparative genome analysis of mycobacteria focusing on tRNA and non-coding RNA.</title>
        <authorList>
            <person name="Behra P.R.K."/>
            <person name="Pettersson B.M.F."/>
            <person name="Ramesh M."/>
            <person name="Das S."/>
            <person name="Dasgupta S."/>
            <person name="Kirsebom L.A."/>
        </authorList>
    </citation>
    <scope>NUCLEOTIDE SEQUENCE</scope>
    <source>
        <strain evidence="3">DSM 44838</strain>
    </source>
</reference>